<gene>
    <name evidence="1" type="ORF">SAMN05878482_10526</name>
</gene>
<evidence type="ECO:0000313" key="2">
    <source>
        <dbReference type="Proteomes" id="UP000185829"/>
    </source>
</evidence>
<dbReference type="AlphaFoldDB" id="A0A9X8RAW0"/>
<dbReference type="RefSeq" id="WP_076369095.1">
    <property type="nucleotide sequence ID" value="NZ_FTMX01000005.1"/>
</dbReference>
<name>A0A9X8RAW0_9BACI</name>
<organism evidence="1 2">
    <name type="scientific">Peribacillus simplex</name>
    <dbReference type="NCBI Taxonomy" id="1478"/>
    <lineage>
        <taxon>Bacteria</taxon>
        <taxon>Bacillati</taxon>
        <taxon>Bacillota</taxon>
        <taxon>Bacilli</taxon>
        <taxon>Bacillales</taxon>
        <taxon>Bacillaceae</taxon>
        <taxon>Peribacillus</taxon>
    </lineage>
</organism>
<evidence type="ECO:0000313" key="1">
    <source>
        <dbReference type="EMBL" id="SIR68477.1"/>
    </source>
</evidence>
<dbReference type="EMBL" id="FTMX01000005">
    <property type="protein sequence ID" value="SIR68477.1"/>
    <property type="molecule type" value="Genomic_DNA"/>
</dbReference>
<reference evidence="1 2" key="1">
    <citation type="submission" date="2017-01" db="EMBL/GenBank/DDBJ databases">
        <authorList>
            <person name="Varghese N."/>
            <person name="Submissions S."/>
        </authorList>
    </citation>
    <scope>NUCLEOTIDE SEQUENCE [LARGE SCALE GENOMIC DNA]</scope>
    <source>
        <strain evidence="1 2">RUG2-6</strain>
    </source>
</reference>
<accession>A0A9X8RAW0</accession>
<sequence>MKLSEEIRSDLIRKTLHFFRDKLNGLSGEVKMLDAMHRDISDLGTDWNNVLASTPTALKISMDSYFIHQTPKVSYTGIKKTSIEFGDVLYLYTETDNKNYKRETALLMQAKVYEDKKVDAHQLKLYTDWPTFWFQTQSIHASRFNVVTTPQPHLGGRYLLLDDSTKNNEFASSVTPTPGLRANMHDNFIERELVGLLEFSHGRELLGDWGTAIKAAGNHVKVNGKIFNGASRSQPLLYALNNGSGSGTPNPNDPKKGFWFVHIQANVPFPD</sequence>
<proteinExistence type="predicted"/>
<dbReference type="Proteomes" id="UP000185829">
    <property type="component" value="Unassembled WGS sequence"/>
</dbReference>
<protein>
    <submittedName>
        <fullName evidence="1">Uncharacterized protein</fullName>
    </submittedName>
</protein>
<comment type="caution">
    <text evidence="1">The sequence shown here is derived from an EMBL/GenBank/DDBJ whole genome shotgun (WGS) entry which is preliminary data.</text>
</comment>